<sequence>MLFTSVSLLADNDTRPGNSLVMYDQSVCSGIFSTSRLKSVPLTGIYPNSWDNNVDCKANCLLSAAIPSSG</sequence>
<protein>
    <submittedName>
        <fullName evidence="1">Uncharacterized protein</fullName>
    </submittedName>
</protein>
<evidence type="ECO:0000313" key="1">
    <source>
        <dbReference type="EMBL" id="CEG18357.1"/>
    </source>
</evidence>
<gene>
    <name evidence="1" type="ORF">XAC3562_840009</name>
</gene>
<keyword evidence="2" id="KW-1185">Reference proteome</keyword>
<accession>A0A0U5FLX2</accession>
<dbReference type="Proteomes" id="UP000052230">
    <property type="component" value="Unassembled WGS sequence"/>
</dbReference>
<name>A0A0U5FLX2_XANCI</name>
<organism evidence="1 2">
    <name type="scientific">Xanthomonas citri pv. citri</name>
    <dbReference type="NCBI Taxonomy" id="611301"/>
    <lineage>
        <taxon>Bacteria</taxon>
        <taxon>Pseudomonadati</taxon>
        <taxon>Pseudomonadota</taxon>
        <taxon>Gammaproteobacteria</taxon>
        <taxon>Lysobacterales</taxon>
        <taxon>Lysobacteraceae</taxon>
        <taxon>Xanthomonas</taxon>
    </lineage>
</organism>
<evidence type="ECO:0000313" key="2">
    <source>
        <dbReference type="Proteomes" id="UP000052230"/>
    </source>
</evidence>
<dbReference type="EMBL" id="CCXZ01000182">
    <property type="protein sequence ID" value="CEG18357.1"/>
    <property type="molecule type" value="Genomic_DNA"/>
</dbReference>
<reference evidence="1 2" key="1">
    <citation type="submission" date="2014-09" db="EMBL/GenBank/DDBJ databases">
        <authorList>
            <person name="Regsiter A."/>
        </authorList>
    </citation>
    <scope>NUCLEOTIDE SEQUENCE [LARGE SCALE GENOMIC DNA]</scope>
</reference>
<comment type="caution">
    <text evidence="1">The sequence shown here is derived from an EMBL/GenBank/DDBJ whole genome shotgun (WGS) entry which is preliminary data.</text>
</comment>
<proteinExistence type="predicted"/>
<dbReference type="AlphaFoldDB" id="A0A0U5FLX2"/>